<dbReference type="SUPFAM" id="SSF51197">
    <property type="entry name" value="Clavaminate synthase-like"/>
    <property type="match status" value="1"/>
</dbReference>
<reference evidence="2" key="1">
    <citation type="submission" date="2022-11" db="UniProtKB">
        <authorList>
            <consortium name="WormBaseParasite"/>
        </authorList>
    </citation>
    <scope>IDENTIFICATION</scope>
</reference>
<sequence>MSEWDRLVEKLRHPENPVVFFYVAAGGAPIGAVLSRSVTALVEDATEMADREAANALFQLDMLEWEGADLPVYHHGLPIMNVAVEIAKDWINWQMERVKFSPQLIFLNLTLQLTFLEKPSKESLNSLRVNIYRLERLCDSWLNTGHYSNVPDRLRFSYLNSICGHRLVPVELGNKYTDEDWEQKIIKFNEYLIKYIFPPRKQKEEKNIKIGYLAQHRLLDQIPELINDLIIPEYCSFVEEEKEKSEFTINVYIGPEGTGKV</sequence>
<name>A0A915NN51_9BILA</name>
<evidence type="ECO:0000313" key="2">
    <source>
        <dbReference type="WBParaSite" id="scf7180000418862.g3031"/>
    </source>
</evidence>
<accession>A0A915NN51</accession>
<dbReference type="AlphaFoldDB" id="A0A915NN51"/>
<dbReference type="WBParaSite" id="scf7180000418862.g3031">
    <property type="protein sequence ID" value="scf7180000418862.g3031"/>
    <property type="gene ID" value="scf7180000418862.g3031"/>
</dbReference>
<dbReference type="Proteomes" id="UP000887560">
    <property type="component" value="Unplaced"/>
</dbReference>
<organism evidence="1 2">
    <name type="scientific">Meloidogyne floridensis</name>
    <dbReference type="NCBI Taxonomy" id="298350"/>
    <lineage>
        <taxon>Eukaryota</taxon>
        <taxon>Metazoa</taxon>
        <taxon>Ecdysozoa</taxon>
        <taxon>Nematoda</taxon>
        <taxon>Chromadorea</taxon>
        <taxon>Rhabditida</taxon>
        <taxon>Tylenchina</taxon>
        <taxon>Tylenchomorpha</taxon>
        <taxon>Tylenchoidea</taxon>
        <taxon>Meloidogynidae</taxon>
        <taxon>Meloidogyninae</taxon>
        <taxon>Meloidogyne</taxon>
    </lineage>
</organism>
<evidence type="ECO:0000313" key="1">
    <source>
        <dbReference type="Proteomes" id="UP000887560"/>
    </source>
</evidence>
<keyword evidence="1" id="KW-1185">Reference proteome</keyword>
<protein>
    <submittedName>
        <fullName evidence="2">Uncharacterized protein</fullName>
    </submittedName>
</protein>
<dbReference type="Gene3D" id="2.60.120.650">
    <property type="entry name" value="Cupin"/>
    <property type="match status" value="1"/>
</dbReference>
<proteinExistence type="predicted"/>